<dbReference type="Gene3D" id="3.40.50.10490">
    <property type="entry name" value="Glucose-6-phosphate isomerase like protein, domain 1"/>
    <property type="match status" value="1"/>
</dbReference>
<evidence type="ECO:0000256" key="2">
    <source>
        <dbReference type="ARBA" id="ARBA00023125"/>
    </source>
</evidence>
<dbReference type="PANTHER" id="PTHR30514">
    <property type="entry name" value="GLUCOKINASE"/>
    <property type="match status" value="1"/>
</dbReference>
<name>A0ABV2KT62_9BACI</name>
<dbReference type="InterPro" id="IPR001347">
    <property type="entry name" value="SIS_dom"/>
</dbReference>
<dbReference type="InterPro" id="IPR009057">
    <property type="entry name" value="Homeodomain-like_sf"/>
</dbReference>
<dbReference type="InterPro" id="IPR046348">
    <property type="entry name" value="SIS_dom_sf"/>
</dbReference>
<comment type="caution">
    <text evidence="6">The sequence shown here is derived from an EMBL/GenBank/DDBJ whole genome shotgun (WGS) entry which is preliminary data.</text>
</comment>
<keyword evidence="3" id="KW-0804">Transcription</keyword>
<keyword evidence="1" id="KW-0805">Transcription regulation</keyword>
<dbReference type="Gene3D" id="1.10.10.10">
    <property type="entry name" value="Winged helix-like DNA-binding domain superfamily/Winged helix DNA-binding domain"/>
    <property type="match status" value="1"/>
</dbReference>
<dbReference type="InterPro" id="IPR035472">
    <property type="entry name" value="RpiR-like_SIS"/>
</dbReference>
<dbReference type="InterPro" id="IPR047640">
    <property type="entry name" value="RpiR-like"/>
</dbReference>
<dbReference type="PANTHER" id="PTHR30514:SF18">
    <property type="entry name" value="RPIR-FAMILY TRANSCRIPTIONAL REGULATOR"/>
    <property type="match status" value="1"/>
</dbReference>
<dbReference type="SUPFAM" id="SSF46689">
    <property type="entry name" value="Homeodomain-like"/>
    <property type="match status" value="1"/>
</dbReference>
<dbReference type="Proteomes" id="UP001549167">
    <property type="component" value="Unassembled WGS sequence"/>
</dbReference>
<evidence type="ECO:0000256" key="1">
    <source>
        <dbReference type="ARBA" id="ARBA00023015"/>
    </source>
</evidence>
<dbReference type="Pfam" id="PF01418">
    <property type="entry name" value="HTH_6"/>
    <property type="match status" value="1"/>
</dbReference>
<sequence length="285" mass="32351">MADLYEVMSSKLQDMSKSQRAIARYVMSHMNSVAFLTVGELAKQVGVGEATVYRFATYLGYSGYPEFQKALQNAMKKQLTTVEQLRISEDIYDRDTHATMEMFEEEVERIREMSQQLNMDDFQAAVDKIVGAKRIFIVANRSAVALGSFLEFYFDVMLENAELIRNPHGISEKLFRIDEDDVVIGLSFSRYTRSTVEALSFAHDRGTQVVSITDNQLSPLVPYSDIALYARSDMSSLIDSFVAPLSLINALITAVGHEKSTEIEQHLEELESVWDRFNIFSDDLE</sequence>
<keyword evidence="7" id="KW-1185">Reference proteome</keyword>
<evidence type="ECO:0000313" key="7">
    <source>
        <dbReference type="Proteomes" id="UP001549167"/>
    </source>
</evidence>
<gene>
    <name evidence="6" type="ORF">ABID56_000861</name>
</gene>
<evidence type="ECO:0000259" key="4">
    <source>
        <dbReference type="PROSITE" id="PS51071"/>
    </source>
</evidence>
<keyword evidence="2 6" id="KW-0238">DNA-binding</keyword>
<dbReference type="GO" id="GO:0003677">
    <property type="term" value="F:DNA binding"/>
    <property type="evidence" value="ECO:0007669"/>
    <property type="project" value="UniProtKB-KW"/>
</dbReference>
<dbReference type="SUPFAM" id="SSF53697">
    <property type="entry name" value="SIS domain"/>
    <property type="match status" value="1"/>
</dbReference>
<dbReference type="RefSeq" id="WP_354219381.1">
    <property type="nucleotide sequence ID" value="NZ_JBEPMX010000003.1"/>
</dbReference>
<dbReference type="CDD" id="cd05013">
    <property type="entry name" value="SIS_RpiR"/>
    <property type="match status" value="1"/>
</dbReference>
<dbReference type="Pfam" id="PF01380">
    <property type="entry name" value="SIS"/>
    <property type="match status" value="1"/>
</dbReference>
<feature type="domain" description="HTH rpiR-type" evidence="4">
    <location>
        <begin position="2"/>
        <end position="78"/>
    </location>
</feature>
<dbReference type="PROSITE" id="PS51071">
    <property type="entry name" value="HTH_RPIR"/>
    <property type="match status" value="1"/>
</dbReference>
<feature type="domain" description="SIS" evidence="5">
    <location>
        <begin position="125"/>
        <end position="269"/>
    </location>
</feature>
<accession>A0ABV2KT62</accession>
<proteinExistence type="predicted"/>
<dbReference type="InterPro" id="IPR036388">
    <property type="entry name" value="WH-like_DNA-bd_sf"/>
</dbReference>
<protein>
    <submittedName>
        <fullName evidence="6">DNA-binding MurR/RpiR family transcriptional regulator</fullName>
    </submittedName>
</protein>
<reference evidence="6 7" key="1">
    <citation type="submission" date="2024-06" db="EMBL/GenBank/DDBJ databases">
        <title>Genomic Encyclopedia of Type Strains, Phase IV (KMG-IV): sequencing the most valuable type-strain genomes for metagenomic binning, comparative biology and taxonomic classification.</title>
        <authorList>
            <person name="Goeker M."/>
        </authorList>
    </citation>
    <scope>NUCLEOTIDE SEQUENCE [LARGE SCALE GENOMIC DNA]</scope>
    <source>
        <strain evidence="6 7">DSM 23520</strain>
    </source>
</reference>
<organism evidence="6 7">
    <name type="scientific">Alkalibacillus flavidus</name>
    <dbReference type="NCBI Taxonomy" id="546021"/>
    <lineage>
        <taxon>Bacteria</taxon>
        <taxon>Bacillati</taxon>
        <taxon>Bacillota</taxon>
        <taxon>Bacilli</taxon>
        <taxon>Bacillales</taxon>
        <taxon>Bacillaceae</taxon>
        <taxon>Alkalibacillus</taxon>
    </lineage>
</organism>
<dbReference type="EMBL" id="JBEPMX010000003">
    <property type="protein sequence ID" value="MET3682771.1"/>
    <property type="molecule type" value="Genomic_DNA"/>
</dbReference>
<evidence type="ECO:0000256" key="3">
    <source>
        <dbReference type="ARBA" id="ARBA00023163"/>
    </source>
</evidence>
<evidence type="ECO:0000259" key="5">
    <source>
        <dbReference type="PROSITE" id="PS51464"/>
    </source>
</evidence>
<dbReference type="PROSITE" id="PS51464">
    <property type="entry name" value="SIS"/>
    <property type="match status" value="1"/>
</dbReference>
<evidence type="ECO:0000313" key="6">
    <source>
        <dbReference type="EMBL" id="MET3682771.1"/>
    </source>
</evidence>
<dbReference type="InterPro" id="IPR000281">
    <property type="entry name" value="HTH_RpiR"/>
</dbReference>